<dbReference type="HOGENOM" id="CLU_2414004_0_0_1"/>
<organism evidence="1 2">
    <name type="scientific">Penicillium oxalicum (strain 114-2 / CGMCC 5302)</name>
    <name type="common">Penicillium decumbens</name>
    <dbReference type="NCBI Taxonomy" id="933388"/>
    <lineage>
        <taxon>Eukaryota</taxon>
        <taxon>Fungi</taxon>
        <taxon>Dikarya</taxon>
        <taxon>Ascomycota</taxon>
        <taxon>Pezizomycotina</taxon>
        <taxon>Eurotiomycetes</taxon>
        <taxon>Eurotiomycetidae</taxon>
        <taxon>Eurotiales</taxon>
        <taxon>Aspergillaceae</taxon>
        <taxon>Penicillium</taxon>
    </lineage>
</organism>
<dbReference type="Proteomes" id="UP000019376">
    <property type="component" value="Unassembled WGS sequence"/>
</dbReference>
<gene>
    <name evidence="1" type="ORF">PDE_08424</name>
</gene>
<proteinExistence type="predicted"/>
<accession>S8BEH9</accession>
<sequence length="92" mass="10130">MTGFCTRTRTDDYDETPSAHFATAAKDVDLTRLSGEAEGMVDMNSLGTSTQRSRRWASGWECGLDSGTHVERKLKMNMANHTVETGTLSLTQ</sequence>
<name>S8BEH9_PENO1</name>
<dbReference type="EMBL" id="KB644415">
    <property type="protein sequence ID" value="EPS33462.1"/>
    <property type="molecule type" value="Genomic_DNA"/>
</dbReference>
<evidence type="ECO:0000313" key="2">
    <source>
        <dbReference type="Proteomes" id="UP000019376"/>
    </source>
</evidence>
<keyword evidence="2" id="KW-1185">Reference proteome</keyword>
<reference evidence="1 2" key="1">
    <citation type="journal article" date="2013" name="PLoS ONE">
        <title>Genomic and secretomic analyses reveal unique features of the lignocellulolytic enzyme system of Penicillium decumbens.</title>
        <authorList>
            <person name="Liu G."/>
            <person name="Zhang L."/>
            <person name="Wei X."/>
            <person name="Zou G."/>
            <person name="Qin Y."/>
            <person name="Ma L."/>
            <person name="Li J."/>
            <person name="Zheng H."/>
            <person name="Wang S."/>
            <person name="Wang C."/>
            <person name="Xun L."/>
            <person name="Zhao G.-P."/>
            <person name="Zhou Z."/>
            <person name="Qu Y."/>
        </authorList>
    </citation>
    <scope>NUCLEOTIDE SEQUENCE [LARGE SCALE GENOMIC DNA]</scope>
    <source>
        <strain evidence="2">114-2 / CGMCC 5302</strain>
    </source>
</reference>
<evidence type="ECO:0000313" key="1">
    <source>
        <dbReference type="EMBL" id="EPS33462.1"/>
    </source>
</evidence>
<dbReference type="AlphaFoldDB" id="S8BEH9"/>
<protein>
    <submittedName>
        <fullName evidence="1">Uncharacterized protein</fullName>
    </submittedName>
</protein>